<dbReference type="PRINTS" id="PR00111">
    <property type="entry name" value="ABHYDROLASE"/>
</dbReference>
<evidence type="ECO:0000313" key="2">
    <source>
        <dbReference type="EMBL" id="OEV05757.1"/>
    </source>
</evidence>
<dbReference type="SUPFAM" id="SSF53474">
    <property type="entry name" value="alpha/beta-Hydrolases"/>
    <property type="match status" value="1"/>
</dbReference>
<dbReference type="InterPro" id="IPR050228">
    <property type="entry name" value="Carboxylesterase_BioH"/>
</dbReference>
<dbReference type="PANTHER" id="PTHR43194">
    <property type="entry name" value="HYDROLASE ALPHA/BETA FOLD FAMILY"/>
    <property type="match status" value="1"/>
</dbReference>
<accession>A0A1E7KPB9</accession>
<reference evidence="2 3" key="1">
    <citation type="journal article" date="2016" name="Front. Microbiol.">
        <title>Comparative Genomics Analysis of Streptomyces Species Reveals Their Adaptation to the Marine Environment and Their Diversity at the Genomic Level.</title>
        <authorList>
            <person name="Tian X."/>
            <person name="Zhang Z."/>
            <person name="Yang T."/>
            <person name="Chen M."/>
            <person name="Li J."/>
            <person name="Chen F."/>
            <person name="Yang J."/>
            <person name="Li W."/>
            <person name="Zhang B."/>
            <person name="Zhang Z."/>
            <person name="Wu J."/>
            <person name="Zhang C."/>
            <person name="Long L."/>
            <person name="Xiao J."/>
        </authorList>
    </citation>
    <scope>NUCLEOTIDE SEQUENCE [LARGE SCALE GENOMIC DNA]</scope>
    <source>
        <strain evidence="2 3">SCSIO 02100</strain>
    </source>
</reference>
<proteinExistence type="predicted"/>
<comment type="caution">
    <text evidence="2">The sequence shown here is derived from an EMBL/GenBank/DDBJ whole genome shotgun (WGS) entry which is preliminary data.</text>
</comment>
<evidence type="ECO:0000313" key="3">
    <source>
        <dbReference type="Proteomes" id="UP000176101"/>
    </source>
</evidence>
<feature type="domain" description="AB hydrolase-1" evidence="1">
    <location>
        <begin position="30"/>
        <end position="272"/>
    </location>
</feature>
<protein>
    <submittedName>
        <fullName evidence="2">Alpha/beta hydrolase</fullName>
    </submittedName>
</protein>
<dbReference type="Proteomes" id="UP000176101">
    <property type="component" value="Unassembled WGS sequence"/>
</dbReference>
<evidence type="ECO:0000259" key="1">
    <source>
        <dbReference type="Pfam" id="PF00561"/>
    </source>
</evidence>
<dbReference type="GO" id="GO:0016787">
    <property type="term" value="F:hydrolase activity"/>
    <property type="evidence" value="ECO:0007669"/>
    <property type="project" value="UniProtKB-KW"/>
</dbReference>
<dbReference type="PATRIC" id="fig|1075402.3.peg.3800"/>
<organism evidence="2 3">
    <name type="scientific">Streptomyces oceani</name>
    <dbReference type="NCBI Taxonomy" id="1075402"/>
    <lineage>
        <taxon>Bacteria</taxon>
        <taxon>Bacillati</taxon>
        <taxon>Actinomycetota</taxon>
        <taxon>Actinomycetes</taxon>
        <taxon>Kitasatosporales</taxon>
        <taxon>Streptomycetaceae</taxon>
        <taxon>Streptomyces</taxon>
    </lineage>
</organism>
<dbReference type="InterPro" id="IPR000073">
    <property type="entry name" value="AB_hydrolase_1"/>
</dbReference>
<dbReference type="AlphaFoldDB" id="A0A1E7KPB9"/>
<keyword evidence="2" id="KW-0378">Hydrolase</keyword>
<dbReference type="PANTHER" id="PTHR43194:SF5">
    <property type="entry name" value="PIMELOYL-[ACYL-CARRIER PROTEIN] METHYL ESTER ESTERASE"/>
    <property type="match status" value="1"/>
</dbReference>
<dbReference type="STRING" id="1075402.AN216_02065"/>
<sequence>MTRTEILGEARYVHLRQGPLKYHERGHGRPVVFVHGLFVNGDLWRHVVPPLAHAGFRCITPDWPFGSHEDALAPDADLSPPGIARLITDLLAALDLTDAAVVANDTGGAFAQIAAVQQPEHLGSLVLTPSDSLHRFFPPMFRYLQWFGHLPGFPFLIAQTLKVRPIHRLPLVFGLLSKRPIPDQVMDSYLTPMRRSREVRRDLGKILKGVSSQHTLAAAERFPEVDVPVLLPWATEDRLFPLELAEELVRRFPQASLKPIEDSYTFVSEDHPERLVEVLVDFLTKS</sequence>
<name>A0A1E7KPB9_9ACTN</name>
<dbReference type="Pfam" id="PF00561">
    <property type="entry name" value="Abhydrolase_1"/>
    <property type="match status" value="1"/>
</dbReference>
<dbReference type="InterPro" id="IPR029058">
    <property type="entry name" value="AB_hydrolase_fold"/>
</dbReference>
<dbReference type="EMBL" id="LJGU01000093">
    <property type="protein sequence ID" value="OEV05757.1"/>
    <property type="molecule type" value="Genomic_DNA"/>
</dbReference>
<gene>
    <name evidence="2" type="ORF">AN216_02065</name>
</gene>
<dbReference type="Gene3D" id="3.40.50.1820">
    <property type="entry name" value="alpha/beta hydrolase"/>
    <property type="match status" value="1"/>
</dbReference>
<keyword evidence="3" id="KW-1185">Reference proteome</keyword>
<dbReference type="OrthoDB" id="3400345at2"/>